<name>A0A5P3A730_9RHOB</name>
<evidence type="ECO:0000313" key="2">
    <source>
        <dbReference type="Proteomes" id="UP000325785"/>
    </source>
</evidence>
<proteinExistence type="predicted"/>
<gene>
    <name evidence="1" type="ORF">RIdsm_00272</name>
</gene>
<accession>A0A5P3A730</accession>
<protein>
    <submittedName>
        <fullName evidence="1">Uncharacterized protein</fullName>
    </submittedName>
</protein>
<organism evidence="1 2">
    <name type="scientific">Roseovarius indicus</name>
    <dbReference type="NCBI Taxonomy" id="540747"/>
    <lineage>
        <taxon>Bacteria</taxon>
        <taxon>Pseudomonadati</taxon>
        <taxon>Pseudomonadota</taxon>
        <taxon>Alphaproteobacteria</taxon>
        <taxon>Rhodobacterales</taxon>
        <taxon>Roseobacteraceae</taxon>
        <taxon>Roseovarius</taxon>
    </lineage>
</organism>
<dbReference type="RefSeq" id="WP_057816392.1">
    <property type="nucleotide sequence ID" value="NZ_CP031598.1"/>
</dbReference>
<sequence length="388" mass="41803">MVEIADIEDRESLEAWLKDQPREVAVWIALRAAARVLPVWWDAVLTDDWAHKRDLTALPVLRSLLLSSVAAVGPTEDSNATAHAADRAAYAARAARAAADVTADATAHAAARAARAAAHAAADADRAAYAAAYAAAAAADAAADSDLVWAAIRLDVEQTAGGYVPDTLALWPDSKGPLEEQWRAIVWQVTNSEEAEGWQFWIEWYDALLDGRPMLGDAARTWEMLEEIALIDDATWDAGPEVVNPVIREIWDLYRLREEVAALCAEKEQLLAGRASAEARSHNQPPELVDTEPEMARQVEVIWAGLDAAQDELEQEVPDKHVLQRTAEEMLAALKAVAGYCAKVGDAVVMSAAKVGGGAVGTAILDHVANNGRLFQFAKDLFQYAVGG</sequence>
<dbReference type="Proteomes" id="UP000325785">
    <property type="component" value="Chromosome"/>
</dbReference>
<dbReference type="KEGG" id="rid:RIdsm_00272"/>
<reference evidence="1 2" key="1">
    <citation type="submission" date="2018-08" db="EMBL/GenBank/DDBJ databases">
        <title>Genetic Globetrotter - A new plasmid hitch-hiking vast phylogenetic and geographic distances.</title>
        <authorList>
            <person name="Vollmers J."/>
            <person name="Petersen J."/>
        </authorList>
    </citation>
    <scope>NUCLEOTIDE SEQUENCE [LARGE SCALE GENOMIC DNA]</scope>
    <source>
        <strain evidence="1 2">DSM 26383</strain>
    </source>
</reference>
<evidence type="ECO:0000313" key="1">
    <source>
        <dbReference type="EMBL" id="QEW24493.1"/>
    </source>
</evidence>
<dbReference type="AlphaFoldDB" id="A0A5P3A730"/>
<dbReference type="EMBL" id="CP031598">
    <property type="protein sequence ID" value="QEW24493.1"/>
    <property type="molecule type" value="Genomic_DNA"/>
</dbReference>